<name>A0ABZ0CQN4_9BURK</name>
<dbReference type="Proteomes" id="UP001303946">
    <property type="component" value="Chromosome"/>
</dbReference>
<gene>
    <name evidence="1" type="ORF">RXV79_18130</name>
</gene>
<protein>
    <submittedName>
        <fullName evidence="1">Uncharacterized protein</fullName>
    </submittedName>
</protein>
<proteinExistence type="predicted"/>
<reference evidence="1 2" key="1">
    <citation type="submission" date="2023-10" db="EMBL/GenBank/DDBJ databases">
        <title>Bacteria for the degradation of biodegradable plastic PBAT(Polybutylene adipate terephthalate).</title>
        <authorList>
            <person name="Weon H.-Y."/>
            <person name="Yeon J."/>
        </authorList>
    </citation>
    <scope>NUCLEOTIDE SEQUENCE [LARGE SCALE GENOMIC DNA]</scope>
    <source>
        <strain evidence="1 2">SBD 7-3</strain>
    </source>
</reference>
<dbReference type="EMBL" id="CP136336">
    <property type="protein sequence ID" value="WOB06831.1"/>
    <property type="molecule type" value="Genomic_DNA"/>
</dbReference>
<evidence type="ECO:0000313" key="2">
    <source>
        <dbReference type="Proteomes" id="UP001303946"/>
    </source>
</evidence>
<organism evidence="1 2">
    <name type="scientific">Piscinibacter gummiphilus</name>
    <dbReference type="NCBI Taxonomy" id="946333"/>
    <lineage>
        <taxon>Bacteria</taxon>
        <taxon>Pseudomonadati</taxon>
        <taxon>Pseudomonadota</taxon>
        <taxon>Betaproteobacteria</taxon>
        <taxon>Burkholderiales</taxon>
        <taxon>Sphaerotilaceae</taxon>
        <taxon>Piscinibacter</taxon>
    </lineage>
</organism>
<keyword evidence="2" id="KW-1185">Reference proteome</keyword>
<sequence>MPTLSNPKLQLQSTAGSGLVKVTTQVTVRFNDAEENIIKCLNLKFKLASRVWSEDDMFNGGDDPMFALPTKTITKDGTYTFERTVPTSMLDEDWEGNDEFYAKFALQAIAFPMAASTRTPTQVGNY</sequence>
<evidence type="ECO:0000313" key="1">
    <source>
        <dbReference type="EMBL" id="WOB06831.1"/>
    </source>
</evidence>
<dbReference type="RefSeq" id="WP_316699477.1">
    <property type="nucleotide sequence ID" value="NZ_CP136336.1"/>
</dbReference>
<accession>A0ABZ0CQN4</accession>